<evidence type="ECO:0000313" key="21">
    <source>
        <dbReference type="Proteomes" id="UP000663870"/>
    </source>
</evidence>
<dbReference type="CDD" id="cd02995">
    <property type="entry name" value="PDI_a_PDI_a'_C"/>
    <property type="match status" value="1"/>
</dbReference>
<keyword evidence="6" id="KW-0677">Repeat</keyword>
<dbReference type="NCBIfam" id="TIGR01130">
    <property type="entry name" value="ER_PDI_fam"/>
    <property type="match status" value="1"/>
</dbReference>
<dbReference type="AlphaFoldDB" id="A0A819G4I2"/>
<dbReference type="CDD" id="cd02981">
    <property type="entry name" value="PDI_b_family"/>
    <property type="match status" value="1"/>
</dbReference>
<evidence type="ECO:0000313" key="19">
    <source>
        <dbReference type="EMBL" id="CAF3874006.1"/>
    </source>
</evidence>
<dbReference type="FunFam" id="3.40.30.10:FF:000023">
    <property type="entry name" value="Protein disulfide-isomerase"/>
    <property type="match status" value="1"/>
</dbReference>
<dbReference type="GO" id="GO:0006457">
    <property type="term" value="P:protein folding"/>
    <property type="evidence" value="ECO:0007669"/>
    <property type="project" value="TreeGrafter"/>
</dbReference>
<feature type="disulfide bond" description="Redox-active" evidence="11">
    <location>
        <begin position="405"/>
        <end position="408"/>
    </location>
</feature>
<dbReference type="GO" id="GO:0003756">
    <property type="term" value="F:protein disulfide isomerase activity"/>
    <property type="evidence" value="ECO:0007669"/>
    <property type="project" value="UniProtKB-EC"/>
</dbReference>
<feature type="disulfide bond" description="Redox-active" evidence="11">
    <location>
        <begin position="64"/>
        <end position="67"/>
    </location>
</feature>
<evidence type="ECO:0000256" key="1">
    <source>
        <dbReference type="ARBA" id="ARBA00001182"/>
    </source>
</evidence>
<keyword evidence="8 11" id="KW-1015">Disulfide bond</keyword>
<reference evidence="19" key="1">
    <citation type="submission" date="2021-02" db="EMBL/GenBank/DDBJ databases">
        <authorList>
            <person name="Nowell W R."/>
        </authorList>
    </citation>
    <scope>NUCLEOTIDE SEQUENCE</scope>
</reference>
<keyword evidence="7" id="KW-0256">Endoplasmic reticulum</keyword>
<evidence type="ECO:0000313" key="17">
    <source>
        <dbReference type="EMBL" id="CAF0895899.1"/>
    </source>
</evidence>
<dbReference type="InterPro" id="IPR005788">
    <property type="entry name" value="PDI_thioredoxin-like_dom"/>
</dbReference>
<dbReference type="PANTHER" id="PTHR18929">
    <property type="entry name" value="PROTEIN DISULFIDE ISOMERASE"/>
    <property type="match status" value="1"/>
</dbReference>
<dbReference type="EMBL" id="CAJOBE010001356">
    <property type="protein sequence ID" value="CAF3736837.1"/>
    <property type="molecule type" value="Genomic_DNA"/>
</dbReference>
<dbReference type="Proteomes" id="UP000663864">
    <property type="component" value="Unassembled WGS sequence"/>
</dbReference>
<dbReference type="EMBL" id="CAJOBD010002331">
    <property type="protein sequence ID" value="CAF3874006.1"/>
    <property type="molecule type" value="Genomic_DNA"/>
</dbReference>
<dbReference type="EMBL" id="CAJNOU010000056">
    <property type="protein sequence ID" value="CAF0838417.1"/>
    <property type="molecule type" value="Genomic_DNA"/>
</dbReference>
<dbReference type="Proteomes" id="UP000663836">
    <property type="component" value="Unassembled WGS sequence"/>
</dbReference>
<dbReference type="PROSITE" id="PS51352">
    <property type="entry name" value="THIOREDOXIN_2"/>
    <property type="match status" value="2"/>
</dbReference>
<dbReference type="InterPro" id="IPR036249">
    <property type="entry name" value="Thioredoxin-like_sf"/>
</dbReference>
<evidence type="ECO:0000313" key="18">
    <source>
        <dbReference type="EMBL" id="CAF3736837.1"/>
    </source>
</evidence>
<dbReference type="Proteomes" id="UP000663889">
    <property type="component" value="Unassembled WGS sequence"/>
</dbReference>
<evidence type="ECO:0000256" key="7">
    <source>
        <dbReference type="ARBA" id="ARBA00022824"/>
    </source>
</evidence>
<comment type="caution">
    <text evidence="19">The sequence shown here is derived from an EMBL/GenBank/DDBJ whole genome shotgun (WGS) entry which is preliminary data.</text>
</comment>
<evidence type="ECO:0000313" key="15">
    <source>
        <dbReference type="EMBL" id="CAF0838417.1"/>
    </source>
</evidence>
<feature type="domain" description="Thioredoxin" evidence="14">
    <location>
        <begin position="341"/>
        <end position="482"/>
    </location>
</feature>
<keyword evidence="5 12" id="KW-0732">Signal</keyword>
<evidence type="ECO:0000256" key="8">
    <source>
        <dbReference type="ARBA" id="ARBA00023157"/>
    </source>
</evidence>
<feature type="compositionally biased region" description="Basic and acidic residues" evidence="13">
    <location>
        <begin position="480"/>
        <end position="489"/>
    </location>
</feature>
<dbReference type="GO" id="GO:0005788">
    <property type="term" value="C:endoplasmic reticulum lumen"/>
    <property type="evidence" value="ECO:0007669"/>
    <property type="project" value="UniProtKB-SubCell"/>
</dbReference>
<keyword evidence="9 12" id="KW-0413">Isomerase</keyword>
<evidence type="ECO:0000256" key="2">
    <source>
        <dbReference type="ARBA" id="ARBA00004319"/>
    </source>
</evidence>
<dbReference type="FunFam" id="3.40.30.10:FF:000042">
    <property type="entry name" value="protein disulfide-isomerase A2"/>
    <property type="match status" value="1"/>
</dbReference>
<organism evidence="19 20">
    <name type="scientific">Rotaria sordida</name>
    <dbReference type="NCBI Taxonomy" id="392033"/>
    <lineage>
        <taxon>Eukaryota</taxon>
        <taxon>Metazoa</taxon>
        <taxon>Spiralia</taxon>
        <taxon>Gnathifera</taxon>
        <taxon>Rotifera</taxon>
        <taxon>Eurotatoria</taxon>
        <taxon>Bdelloidea</taxon>
        <taxon>Philodinida</taxon>
        <taxon>Philodinidae</taxon>
        <taxon>Rotaria</taxon>
    </lineage>
</organism>
<comment type="subcellular location">
    <subcellularLocation>
        <location evidence="2">Endoplasmic reticulum lumen</location>
    </subcellularLocation>
</comment>
<dbReference type="SUPFAM" id="SSF52833">
    <property type="entry name" value="Thioredoxin-like"/>
    <property type="match status" value="4"/>
</dbReference>
<comment type="similarity">
    <text evidence="3 12">Belongs to the protein disulfide isomerase family.</text>
</comment>
<dbReference type="FunFam" id="3.40.30.10:FF:000027">
    <property type="entry name" value="protein disulfide-isomerase A2"/>
    <property type="match status" value="1"/>
</dbReference>
<dbReference type="EMBL" id="CAJNOT010000104">
    <property type="protein sequence ID" value="CAF0840924.1"/>
    <property type="molecule type" value="Genomic_DNA"/>
</dbReference>
<evidence type="ECO:0000256" key="10">
    <source>
        <dbReference type="ARBA" id="ARBA00023284"/>
    </source>
</evidence>
<dbReference type="PANTHER" id="PTHR18929:SF240">
    <property type="entry name" value="PROTEIN DISULFIDE-ISOMERASE"/>
    <property type="match status" value="1"/>
</dbReference>
<evidence type="ECO:0000256" key="5">
    <source>
        <dbReference type="ARBA" id="ARBA00022729"/>
    </source>
</evidence>
<dbReference type="FunFam" id="3.40.30.10:FF:000030">
    <property type="entry name" value="Protein disulfide-isomerase"/>
    <property type="match status" value="1"/>
</dbReference>
<dbReference type="EC" id="5.3.4.1" evidence="4 12"/>
<keyword evidence="10 11" id="KW-0676">Redox-active center</keyword>
<dbReference type="CDD" id="cd02961">
    <property type="entry name" value="PDI_a_family"/>
    <property type="match status" value="1"/>
</dbReference>
<proteinExistence type="inferred from homology"/>
<evidence type="ECO:0000313" key="20">
    <source>
        <dbReference type="Proteomes" id="UP000663836"/>
    </source>
</evidence>
<evidence type="ECO:0000259" key="14">
    <source>
        <dbReference type="PROSITE" id="PS51352"/>
    </source>
</evidence>
<dbReference type="NCBIfam" id="TIGR01126">
    <property type="entry name" value="pdi_dom"/>
    <property type="match status" value="2"/>
</dbReference>
<dbReference type="InterPro" id="IPR013766">
    <property type="entry name" value="Thioredoxin_domain"/>
</dbReference>
<dbReference type="Proteomes" id="UP000663874">
    <property type="component" value="Unassembled WGS sequence"/>
</dbReference>
<comment type="catalytic activity">
    <reaction evidence="1 12">
        <text>Catalyzes the rearrangement of -S-S- bonds in proteins.</text>
        <dbReference type="EC" id="5.3.4.1"/>
    </reaction>
</comment>
<evidence type="ECO:0000256" key="12">
    <source>
        <dbReference type="RuleBase" id="RU361130"/>
    </source>
</evidence>
<name>A0A819G4I2_9BILA</name>
<evidence type="ECO:0000256" key="13">
    <source>
        <dbReference type="SAM" id="MobiDB-lite"/>
    </source>
</evidence>
<keyword evidence="21" id="KW-1185">Reference proteome</keyword>
<evidence type="ECO:0000313" key="16">
    <source>
        <dbReference type="EMBL" id="CAF0840924.1"/>
    </source>
</evidence>
<dbReference type="PRINTS" id="PR00421">
    <property type="entry name" value="THIOREDOXIN"/>
</dbReference>
<evidence type="ECO:0000256" key="4">
    <source>
        <dbReference type="ARBA" id="ARBA00012723"/>
    </source>
</evidence>
<protein>
    <recommendedName>
        <fullName evidence="4 12">Protein disulfide-isomerase</fullName>
        <ecNumber evidence="4 12">5.3.4.1</ecNumber>
    </recommendedName>
</protein>
<feature type="domain" description="Thioredoxin" evidence="14">
    <location>
        <begin position="18"/>
        <end position="142"/>
    </location>
</feature>
<accession>A0A819G4I2</accession>
<feature type="compositionally biased region" description="Acidic residues" evidence="13">
    <location>
        <begin position="490"/>
        <end position="502"/>
    </location>
</feature>
<evidence type="ECO:0000256" key="6">
    <source>
        <dbReference type="ARBA" id="ARBA00022737"/>
    </source>
</evidence>
<sequence length="509" mass="56552">MFPGFVQATILAVIVILTQTTKRIHCDDTSNVDESHVLVLTKDTFDDAVKNNKHLLVKFVAPWCGHCKALAPAYAAAAKQLAESDSEIKLGSVDATIEQELGQKYEVKGYPTIKFFSDGTTFEYTGGRGQDDIISWLKKKTGPAADELKTVDDLNKLKQASDVVVIGAFKDMDGDTAASFLQVAKTLDGIPFGITSNADVLKELNVKQDTVVLLKKFDEGRNDLTSSIDESSIRQFIQENQLPTVVDFNAETAQKIFGGEIKVHVLLFASKKGSDYEKLREEFKTAAQQYRGKTLFVSIDSDDEENERVLEFFGLKTASLPAVRLITLKDEMSKFKPDSSDITSDVLTDFVEAFFDGKLKQHLLTQDIPDDWDKAPVKILVGKNFHEVAHDKKKTVLVTFIAPWCGHCKQLTPIYEQLGEKYKDSADVVIAKMDATANELEDVKIQSFPTIKLFPKDSDEVIDYQGERTVESLTKFVDSNGKEAGHIPEETAEETEEGDDNVEAAHEDL</sequence>
<feature type="region of interest" description="Disordered" evidence="13">
    <location>
        <begin position="477"/>
        <end position="509"/>
    </location>
</feature>
<dbReference type="CDD" id="cd02982">
    <property type="entry name" value="PDI_b'_family"/>
    <property type="match status" value="1"/>
</dbReference>
<dbReference type="Pfam" id="PF00085">
    <property type="entry name" value="Thioredoxin"/>
    <property type="match status" value="2"/>
</dbReference>
<dbReference type="Pfam" id="PF13848">
    <property type="entry name" value="Thioredoxin_6"/>
    <property type="match status" value="1"/>
</dbReference>
<feature type="chain" id="PRO_5035957300" description="Protein disulfide-isomerase" evidence="12">
    <location>
        <begin position="27"/>
        <end position="509"/>
    </location>
</feature>
<dbReference type="Gene3D" id="3.40.30.10">
    <property type="entry name" value="Glutaredoxin"/>
    <property type="match status" value="4"/>
</dbReference>
<dbReference type="GO" id="GO:0034976">
    <property type="term" value="P:response to endoplasmic reticulum stress"/>
    <property type="evidence" value="ECO:0007669"/>
    <property type="project" value="TreeGrafter"/>
</dbReference>
<evidence type="ECO:0000256" key="3">
    <source>
        <dbReference type="ARBA" id="ARBA00006347"/>
    </source>
</evidence>
<evidence type="ECO:0000256" key="11">
    <source>
        <dbReference type="PIRSR" id="PIRSR605792-51"/>
    </source>
</evidence>
<dbReference type="Proteomes" id="UP000663870">
    <property type="component" value="Unassembled WGS sequence"/>
</dbReference>
<feature type="signal peptide" evidence="12">
    <location>
        <begin position="1"/>
        <end position="26"/>
    </location>
</feature>
<dbReference type="InterPro" id="IPR005792">
    <property type="entry name" value="Prot_disulphide_isomerase"/>
</dbReference>
<dbReference type="EMBL" id="CAJNOL010000160">
    <property type="protein sequence ID" value="CAF0895899.1"/>
    <property type="molecule type" value="Genomic_DNA"/>
</dbReference>
<gene>
    <name evidence="18" type="ORF">FNK824_LOCUS11439</name>
    <name evidence="19" type="ORF">JBS370_LOCUS19468</name>
    <name evidence="17" type="ORF">JXQ802_LOCUS8902</name>
    <name evidence="15" type="ORF">SEV965_LOCUS2483</name>
    <name evidence="16" type="ORF">ZHD862_LOCUS4373</name>
</gene>
<evidence type="ECO:0000256" key="9">
    <source>
        <dbReference type="ARBA" id="ARBA00023235"/>
    </source>
</evidence>